<protein>
    <recommendedName>
        <fullName evidence="4">Bromo domain-containing protein</fullName>
    </recommendedName>
</protein>
<evidence type="ECO:0000256" key="1">
    <source>
        <dbReference type="ARBA" id="ARBA00023117"/>
    </source>
</evidence>
<organism evidence="5 6">
    <name type="scientific">Blattamonas nauphoetae</name>
    <dbReference type="NCBI Taxonomy" id="2049346"/>
    <lineage>
        <taxon>Eukaryota</taxon>
        <taxon>Metamonada</taxon>
        <taxon>Preaxostyla</taxon>
        <taxon>Oxymonadida</taxon>
        <taxon>Blattamonas</taxon>
    </lineage>
</organism>
<evidence type="ECO:0000313" key="5">
    <source>
        <dbReference type="EMBL" id="KAK2956222.1"/>
    </source>
</evidence>
<dbReference type="InterPro" id="IPR001487">
    <property type="entry name" value="Bromodomain"/>
</dbReference>
<dbReference type="InterPro" id="IPR036427">
    <property type="entry name" value="Bromodomain-like_sf"/>
</dbReference>
<evidence type="ECO:0000259" key="4">
    <source>
        <dbReference type="PROSITE" id="PS50014"/>
    </source>
</evidence>
<keyword evidence="1 2" id="KW-0103">Bromodomain</keyword>
<feature type="compositionally biased region" description="Acidic residues" evidence="3">
    <location>
        <begin position="177"/>
        <end position="193"/>
    </location>
</feature>
<comment type="caution">
    <text evidence="5">The sequence shown here is derived from an EMBL/GenBank/DDBJ whole genome shotgun (WGS) entry which is preliminary data.</text>
</comment>
<feature type="region of interest" description="Disordered" evidence="3">
    <location>
        <begin position="152"/>
        <end position="202"/>
    </location>
</feature>
<feature type="domain" description="Bromo" evidence="4">
    <location>
        <begin position="45"/>
        <end position="118"/>
    </location>
</feature>
<evidence type="ECO:0000256" key="3">
    <source>
        <dbReference type="SAM" id="MobiDB-lite"/>
    </source>
</evidence>
<dbReference type="Gene3D" id="1.20.920.10">
    <property type="entry name" value="Bromodomain-like"/>
    <property type="match status" value="1"/>
</dbReference>
<feature type="compositionally biased region" description="Polar residues" evidence="3">
    <location>
        <begin position="152"/>
        <end position="173"/>
    </location>
</feature>
<dbReference type="EMBL" id="JARBJD010000058">
    <property type="protein sequence ID" value="KAK2956222.1"/>
    <property type="molecule type" value="Genomic_DNA"/>
</dbReference>
<dbReference type="SUPFAM" id="SSF47370">
    <property type="entry name" value="Bromodomain"/>
    <property type="match status" value="1"/>
</dbReference>
<evidence type="ECO:0000313" key="6">
    <source>
        <dbReference type="Proteomes" id="UP001281761"/>
    </source>
</evidence>
<reference evidence="5 6" key="1">
    <citation type="journal article" date="2022" name="bioRxiv">
        <title>Genomics of Preaxostyla Flagellates Illuminates Evolutionary Transitions and the Path Towards Mitochondrial Loss.</title>
        <authorList>
            <person name="Novak L.V.F."/>
            <person name="Treitli S.C."/>
            <person name="Pyrih J."/>
            <person name="Halakuc P."/>
            <person name="Pipaliya S.V."/>
            <person name="Vacek V."/>
            <person name="Brzon O."/>
            <person name="Soukal P."/>
            <person name="Eme L."/>
            <person name="Dacks J.B."/>
            <person name="Karnkowska A."/>
            <person name="Elias M."/>
            <person name="Hampl V."/>
        </authorList>
    </citation>
    <scope>NUCLEOTIDE SEQUENCE [LARGE SCALE GENOMIC DNA]</scope>
    <source>
        <strain evidence="5">NAU3</strain>
        <tissue evidence="5">Gut</tissue>
    </source>
</reference>
<keyword evidence="6" id="KW-1185">Reference proteome</keyword>
<proteinExistence type="predicted"/>
<accession>A0ABQ9XXI8</accession>
<gene>
    <name evidence="5" type="ORF">BLNAU_8786</name>
</gene>
<dbReference type="Pfam" id="PF00439">
    <property type="entry name" value="Bromodomain"/>
    <property type="match status" value="1"/>
</dbReference>
<dbReference type="PROSITE" id="PS50014">
    <property type="entry name" value="BROMODOMAIN_2"/>
    <property type="match status" value="1"/>
</dbReference>
<name>A0ABQ9XXI8_9EUKA</name>
<sequence length="294" mass="33238">MNPSALPHLLGISCTPLRDINTAPPEFQTREKKLSYILKLCNDLIMLPGGFIYLNLIPETEPYYQEYIDTVAHPMAFNPLRASLRNPKSEISVEEALKNLALIFTNSYLFNYTSDFAYVAAHYMQYRSVMRLVNSGLFTEAEIKLVASSANWKGTPQAEPQSSLKTETVQQTGDEPSAQDDPSEDEEESEESSLPEQVPIIPYEWPEEPNLDEILERSEGDDVPLSWDEREEVMDLFAKTKASYHPLCVAFLQLTSSHLSIPSTQLGHGRHFDVDDLPVVIQRALLTFLRKATI</sequence>
<evidence type="ECO:0000256" key="2">
    <source>
        <dbReference type="PROSITE-ProRule" id="PRU00035"/>
    </source>
</evidence>
<dbReference type="Proteomes" id="UP001281761">
    <property type="component" value="Unassembled WGS sequence"/>
</dbReference>